<dbReference type="eggNOG" id="ENOG502ZYDP">
    <property type="taxonomic scope" value="Bacteria"/>
</dbReference>
<name>N1WZQ3_9FLAO</name>
<comment type="caution">
    <text evidence="1">The sequence shown here is derived from an EMBL/GenBank/DDBJ whole genome shotgun (WGS) entry which is preliminary data.</text>
</comment>
<organism evidence="1 2">
    <name type="scientific">Psychroflexus gondwanensis ACAM 44</name>
    <dbReference type="NCBI Taxonomy" id="1189619"/>
    <lineage>
        <taxon>Bacteria</taxon>
        <taxon>Pseudomonadati</taxon>
        <taxon>Bacteroidota</taxon>
        <taxon>Flavobacteriia</taxon>
        <taxon>Flavobacteriales</taxon>
        <taxon>Flavobacteriaceae</taxon>
        <taxon>Psychroflexus</taxon>
    </lineage>
</organism>
<dbReference type="PROSITE" id="PS51257">
    <property type="entry name" value="PROKAR_LIPOPROTEIN"/>
    <property type="match status" value="1"/>
</dbReference>
<gene>
    <name evidence="1" type="ORF">pgond44_00480</name>
</gene>
<dbReference type="EMBL" id="APLF01000001">
    <property type="protein sequence ID" value="EMY82554.1"/>
    <property type="molecule type" value="Genomic_DNA"/>
</dbReference>
<dbReference type="RefSeq" id="WP_003434677.1">
    <property type="nucleotide sequence ID" value="NZ_APLF01000001.1"/>
</dbReference>
<keyword evidence="2" id="KW-1185">Reference proteome</keyword>
<evidence type="ECO:0000313" key="2">
    <source>
        <dbReference type="Proteomes" id="UP000012317"/>
    </source>
</evidence>
<dbReference type="Proteomes" id="UP000012317">
    <property type="component" value="Unassembled WGS sequence"/>
</dbReference>
<proteinExistence type="predicted"/>
<dbReference type="STRING" id="1189619.pgond44_00480"/>
<accession>N1WZQ3</accession>
<evidence type="ECO:0000313" key="1">
    <source>
        <dbReference type="EMBL" id="EMY82554.1"/>
    </source>
</evidence>
<sequence>MKKIVLLLIVSLSLISCEHLWNNDDDGFYYPFPEEPITLFEINIGSSGDSVAETSLGNFADNRSAVFQIRGQHYTISELDRNPDTGEIIFRYQPRRGFVGEDYVEIIAPTDGGGNQIFESKTLEFYIKVTD</sequence>
<protein>
    <submittedName>
        <fullName evidence="1">Uncharacterized protein</fullName>
    </submittedName>
</protein>
<dbReference type="AlphaFoldDB" id="N1WZQ3"/>
<reference evidence="1 2" key="1">
    <citation type="journal article" date="2014" name="Genome Biol. Evol.">
        <title>Extensive gene acquisition in the extremely psychrophilic bacterial species Psychroflexus torquis and the link to sea-ice ecosystem specialism.</title>
        <authorList>
            <person name="Feng S."/>
            <person name="Powell S.M."/>
            <person name="Wilson R."/>
            <person name="Bowman J.P."/>
        </authorList>
    </citation>
    <scope>NUCLEOTIDE SEQUENCE [LARGE SCALE GENOMIC DNA]</scope>
    <source>
        <strain evidence="1 2">ACAM 44</strain>
    </source>
</reference>